<keyword evidence="5" id="KW-0282">Flagellum</keyword>
<keyword evidence="2 4" id="KW-1005">Bacterial flagellum biogenesis</keyword>
<dbReference type="PANTHER" id="PTHR39190">
    <property type="entry name" value="FLAGELLAR ASSEMBLY FACTOR FLIW"/>
    <property type="match status" value="1"/>
</dbReference>
<dbReference type="Pfam" id="PF02623">
    <property type="entry name" value="FliW"/>
    <property type="match status" value="1"/>
</dbReference>
<keyword evidence="3 4" id="KW-0810">Translation regulation</keyword>
<dbReference type="InterPro" id="IPR003775">
    <property type="entry name" value="Flagellar_assembly_factor_FliW"/>
</dbReference>
<keyword evidence="6" id="KW-1185">Reference proteome</keyword>
<dbReference type="RefSeq" id="WP_190929266.1">
    <property type="nucleotide sequence ID" value="NZ_JACXJA010000021.1"/>
</dbReference>
<dbReference type="EMBL" id="JACXJA010000021">
    <property type="protein sequence ID" value="MBD2863637.1"/>
    <property type="molecule type" value="Genomic_DNA"/>
</dbReference>
<reference evidence="5" key="1">
    <citation type="submission" date="2020-09" db="EMBL/GenBank/DDBJ databases">
        <title>A novel bacterium of genus Paenibacillus, isolated from South China Sea.</title>
        <authorList>
            <person name="Huang H."/>
            <person name="Mo K."/>
            <person name="Hu Y."/>
        </authorList>
    </citation>
    <scope>NUCLEOTIDE SEQUENCE</scope>
    <source>
        <strain evidence="5">IB182363</strain>
    </source>
</reference>
<dbReference type="NCBIfam" id="NF009793">
    <property type="entry name" value="PRK13285.1-1"/>
    <property type="match status" value="1"/>
</dbReference>
<comment type="similarity">
    <text evidence="4">Belongs to the FliW family.</text>
</comment>
<proteinExistence type="inferred from homology"/>
<evidence type="ECO:0000313" key="5">
    <source>
        <dbReference type="EMBL" id="MBD2863637.1"/>
    </source>
</evidence>
<evidence type="ECO:0000256" key="4">
    <source>
        <dbReference type="HAMAP-Rule" id="MF_01185"/>
    </source>
</evidence>
<dbReference type="GO" id="GO:0044780">
    <property type="term" value="P:bacterial-type flagellum assembly"/>
    <property type="evidence" value="ECO:0007669"/>
    <property type="project" value="UniProtKB-UniRule"/>
</dbReference>
<dbReference type="Gene3D" id="2.30.290.10">
    <property type="entry name" value="BH3618-like"/>
    <property type="match status" value="1"/>
</dbReference>
<comment type="caution">
    <text evidence="5">The sequence shown here is derived from an EMBL/GenBank/DDBJ whole genome shotgun (WGS) entry which is preliminary data.</text>
</comment>
<organism evidence="5 6">
    <name type="scientific">Paenibacillus oceani</name>
    <dbReference type="NCBI Taxonomy" id="2772510"/>
    <lineage>
        <taxon>Bacteria</taxon>
        <taxon>Bacillati</taxon>
        <taxon>Bacillota</taxon>
        <taxon>Bacilli</taxon>
        <taxon>Bacillales</taxon>
        <taxon>Paenibacillaceae</taxon>
        <taxon>Paenibacillus</taxon>
    </lineage>
</organism>
<comment type="subcellular location">
    <subcellularLocation>
        <location evidence="4">Cytoplasm</location>
    </subcellularLocation>
</comment>
<name>A0A927CBF7_9BACL</name>
<accession>A0A927CBF7</accession>
<dbReference type="SUPFAM" id="SSF141457">
    <property type="entry name" value="BH3618-like"/>
    <property type="match status" value="1"/>
</dbReference>
<dbReference type="GO" id="GO:0005737">
    <property type="term" value="C:cytoplasm"/>
    <property type="evidence" value="ECO:0007669"/>
    <property type="project" value="UniProtKB-SubCell"/>
</dbReference>
<dbReference type="Proteomes" id="UP000639396">
    <property type="component" value="Unassembled WGS sequence"/>
</dbReference>
<evidence type="ECO:0000256" key="3">
    <source>
        <dbReference type="ARBA" id="ARBA00022845"/>
    </source>
</evidence>
<dbReference type="HAMAP" id="MF_01185">
    <property type="entry name" value="FliW"/>
    <property type="match status" value="1"/>
</dbReference>
<protein>
    <recommendedName>
        <fullName evidence="4">Flagellar assembly factor FliW</fullName>
    </recommendedName>
</protein>
<comment type="subunit">
    <text evidence="4">Interacts with translational regulator CsrA and flagellin(s).</text>
</comment>
<dbReference type="InterPro" id="IPR024046">
    <property type="entry name" value="Flagellar_assmbl_FliW_dom_sf"/>
</dbReference>
<dbReference type="PANTHER" id="PTHR39190:SF1">
    <property type="entry name" value="FLAGELLAR ASSEMBLY FACTOR FLIW"/>
    <property type="match status" value="1"/>
</dbReference>
<sequence length="160" mass="18019">MMKIQTLQFGEIEIREDSILTFEHGLPGFENLHRFTVLTPDPELPFSFLQAVDDGNTAFVLTDPFLFYPEYEFDVPEEVQQQLQIIEGQELTIWAIVSVREELAHSTLNLMAPVLINGSKRLGRQCILHGSGYSTQHPLHVKAETAATAEEGDAHARINT</sequence>
<keyword evidence="4" id="KW-0143">Chaperone</keyword>
<evidence type="ECO:0000256" key="1">
    <source>
        <dbReference type="ARBA" id="ARBA00022490"/>
    </source>
</evidence>
<dbReference type="GO" id="GO:0006417">
    <property type="term" value="P:regulation of translation"/>
    <property type="evidence" value="ECO:0007669"/>
    <property type="project" value="UniProtKB-KW"/>
</dbReference>
<evidence type="ECO:0000256" key="2">
    <source>
        <dbReference type="ARBA" id="ARBA00022795"/>
    </source>
</evidence>
<comment type="function">
    <text evidence="4">Acts as an anti-CsrA protein, binds CsrA and prevents it from repressing translation of its target genes, one of which is flagellin. Binds to flagellin and participates in the assembly of the flagellum.</text>
</comment>
<keyword evidence="5" id="KW-0966">Cell projection</keyword>
<keyword evidence="5" id="KW-0969">Cilium</keyword>
<evidence type="ECO:0000313" key="6">
    <source>
        <dbReference type="Proteomes" id="UP000639396"/>
    </source>
</evidence>
<gene>
    <name evidence="4" type="primary">fliW</name>
    <name evidence="5" type="ORF">IDH45_16715</name>
</gene>
<dbReference type="AlphaFoldDB" id="A0A927CBF7"/>
<keyword evidence="1 4" id="KW-0963">Cytoplasm</keyword>